<dbReference type="Proteomes" id="UP000001645">
    <property type="component" value="Chromosome 16"/>
</dbReference>
<sequence length="173" mass="20048">MYFCSFSSHFHPFVPLPTGAIDTELSLDYCIIKTFIIELKGNKYSYKYTFNLHVADELEAQTGKDKEFDWWMYQVQIFFTNNLFPAYQHEKVLKAKIKENRIQNAELAELRRRKDEEIQKEAAEEVSLESKSTVFKELEEPGVQLAPPPKEEASAVPAPAVTKVPTGTKRRRK</sequence>
<reference evidence="3 4" key="1">
    <citation type="journal article" date="2010" name="PLoS Biol.">
        <title>Multi-platform next-generation sequencing of the domestic turkey (Meleagris gallopavo): genome assembly and analysis.</title>
        <authorList>
            <person name="Dalloul R.A."/>
            <person name="Long J.A."/>
            <person name="Zimin A.V."/>
            <person name="Aslam L."/>
            <person name="Beal K."/>
            <person name="Blomberg L.A."/>
            <person name="Bouffard P."/>
            <person name="Burt D.W."/>
            <person name="Crasta O."/>
            <person name="Crooijmans R.P."/>
            <person name="Cooper K."/>
            <person name="Coulombe R.A."/>
            <person name="De S."/>
            <person name="Delany M.E."/>
            <person name="Dodgson J.B."/>
            <person name="Dong J.J."/>
            <person name="Evans C."/>
            <person name="Frederickson K.M."/>
            <person name="Flicek P."/>
            <person name="Florea L."/>
            <person name="Folkerts O."/>
            <person name="Groenen M.A."/>
            <person name="Harkins T.T."/>
            <person name="Herrero J."/>
            <person name="Hoffmann S."/>
            <person name="Megens H.J."/>
            <person name="Jiang A."/>
            <person name="de Jong P."/>
            <person name="Kaiser P."/>
            <person name="Kim H."/>
            <person name="Kim K.W."/>
            <person name="Kim S."/>
            <person name="Langenberger D."/>
            <person name="Lee M.K."/>
            <person name="Lee T."/>
            <person name="Mane S."/>
            <person name="Marcais G."/>
            <person name="Marz M."/>
            <person name="McElroy A.P."/>
            <person name="Modise T."/>
            <person name="Nefedov M."/>
            <person name="Notredame C."/>
            <person name="Paton I.R."/>
            <person name="Payne W.S."/>
            <person name="Pertea G."/>
            <person name="Prickett D."/>
            <person name="Puiu D."/>
            <person name="Qioa D."/>
            <person name="Raineri E."/>
            <person name="Ruffier M."/>
            <person name="Salzberg S.L."/>
            <person name="Schatz M.C."/>
            <person name="Scheuring C."/>
            <person name="Schmidt C.J."/>
            <person name="Schroeder S."/>
            <person name="Searle S.M."/>
            <person name="Smith E.J."/>
            <person name="Smith J."/>
            <person name="Sonstegard T.S."/>
            <person name="Stadler P.F."/>
            <person name="Tafer H."/>
            <person name="Tu Z.J."/>
            <person name="Van Tassell C.P."/>
            <person name="Vilella A.J."/>
            <person name="Williams K.P."/>
            <person name="Yorke J.A."/>
            <person name="Zhang L."/>
            <person name="Zhang H.B."/>
            <person name="Zhang X."/>
            <person name="Zhang Y."/>
            <person name="Reed K.M."/>
        </authorList>
    </citation>
    <scope>NUCLEOTIDE SEQUENCE [LARGE SCALE GENOMIC DNA]</scope>
</reference>
<feature type="region of interest" description="Disordered" evidence="2">
    <location>
        <begin position="140"/>
        <end position="173"/>
    </location>
</feature>
<reference evidence="3" key="2">
    <citation type="submission" date="2025-08" db="UniProtKB">
        <authorList>
            <consortium name="Ensembl"/>
        </authorList>
    </citation>
    <scope>IDENTIFICATION</scope>
</reference>
<evidence type="ECO:0000256" key="2">
    <source>
        <dbReference type="SAM" id="MobiDB-lite"/>
    </source>
</evidence>
<keyword evidence="4" id="KW-1185">Reference proteome</keyword>
<keyword evidence="1" id="KW-0175">Coiled coil</keyword>
<feature type="coiled-coil region" evidence="1">
    <location>
        <begin position="93"/>
        <end position="124"/>
    </location>
</feature>
<evidence type="ECO:0000256" key="1">
    <source>
        <dbReference type="SAM" id="Coils"/>
    </source>
</evidence>
<organism evidence="3 4">
    <name type="scientific">Meleagris gallopavo</name>
    <name type="common">Wild turkey</name>
    <dbReference type="NCBI Taxonomy" id="9103"/>
    <lineage>
        <taxon>Eukaryota</taxon>
        <taxon>Metazoa</taxon>
        <taxon>Chordata</taxon>
        <taxon>Craniata</taxon>
        <taxon>Vertebrata</taxon>
        <taxon>Euteleostomi</taxon>
        <taxon>Archelosauria</taxon>
        <taxon>Archosauria</taxon>
        <taxon>Dinosauria</taxon>
        <taxon>Saurischia</taxon>
        <taxon>Theropoda</taxon>
        <taxon>Coelurosauria</taxon>
        <taxon>Aves</taxon>
        <taxon>Neognathae</taxon>
        <taxon>Galloanserae</taxon>
        <taxon>Galliformes</taxon>
        <taxon>Phasianidae</taxon>
        <taxon>Meleagridinae</taxon>
        <taxon>Meleagris</taxon>
    </lineage>
</organism>
<proteinExistence type="predicted"/>
<dbReference type="GeneTree" id="ENSGT01040000244002"/>
<name>A0A803XXH7_MELGA</name>
<dbReference type="InParanoid" id="A0A803XXH7"/>
<protein>
    <submittedName>
        <fullName evidence="3">Uncharacterized protein</fullName>
    </submittedName>
</protein>
<accession>A0A803XXH7</accession>
<dbReference type="AlphaFoldDB" id="A0A803XXH7"/>
<evidence type="ECO:0000313" key="4">
    <source>
        <dbReference type="Proteomes" id="UP000001645"/>
    </source>
</evidence>
<dbReference type="Ensembl" id="ENSMGAT00000028753.1">
    <property type="protein sequence ID" value="ENSMGAP00000024223.1"/>
    <property type="gene ID" value="ENSMGAG00000021671.1"/>
</dbReference>
<evidence type="ECO:0000313" key="3">
    <source>
        <dbReference type="Ensembl" id="ENSMGAP00000024223.1"/>
    </source>
</evidence>
<reference evidence="3" key="3">
    <citation type="submission" date="2025-09" db="UniProtKB">
        <authorList>
            <consortium name="Ensembl"/>
        </authorList>
    </citation>
    <scope>IDENTIFICATION</scope>
</reference>